<dbReference type="InterPro" id="IPR029787">
    <property type="entry name" value="Nucleotide_cyclase"/>
</dbReference>
<dbReference type="InterPro" id="IPR011006">
    <property type="entry name" value="CheY-like_superfamily"/>
</dbReference>
<comment type="catalytic activity">
    <reaction evidence="2">
        <text>2 GTP = 3',3'-c-di-GMP + 2 diphosphate</text>
        <dbReference type="Rhea" id="RHEA:24898"/>
        <dbReference type="ChEBI" id="CHEBI:33019"/>
        <dbReference type="ChEBI" id="CHEBI:37565"/>
        <dbReference type="ChEBI" id="CHEBI:58805"/>
        <dbReference type="EC" id="2.7.7.65"/>
    </reaction>
</comment>
<dbReference type="Gene3D" id="3.40.50.2300">
    <property type="match status" value="1"/>
</dbReference>
<dbReference type="SMART" id="SM00448">
    <property type="entry name" value="REC"/>
    <property type="match status" value="1"/>
</dbReference>
<feature type="domain" description="GGDEF" evidence="5">
    <location>
        <begin position="179"/>
        <end position="313"/>
    </location>
</feature>
<dbReference type="SUPFAM" id="SSF52172">
    <property type="entry name" value="CheY-like"/>
    <property type="match status" value="1"/>
</dbReference>
<evidence type="ECO:0000259" key="5">
    <source>
        <dbReference type="PROSITE" id="PS50887"/>
    </source>
</evidence>
<feature type="domain" description="Response regulatory" evidence="4">
    <location>
        <begin position="15"/>
        <end position="129"/>
    </location>
</feature>
<keyword evidence="6" id="KW-0808">Transferase</keyword>
<dbReference type="PANTHER" id="PTHR45138:SF9">
    <property type="entry name" value="DIGUANYLATE CYCLASE DGCM-RELATED"/>
    <property type="match status" value="1"/>
</dbReference>
<evidence type="ECO:0000313" key="6">
    <source>
        <dbReference type="EMBL" id="UOF00075.1"/>
    </source>
</evidence>
<accession>A0ABY4C5A8</accession>
<dbReference type="Pfam" id="PF00072">
    <property type="entry name" value="Response_reg"/>
    <property type="match status" value="1"/>
</dbReference>
<feature type="modified residue" description="4-aspartylphosphate" evidence="3">
    <location>
        <position position="64"/>
    </location>
</feature>
<dbReference type="RefSeq" id="WP_243535689.1">
    <property type="nucleotide sequence ID" value="NZ_CP093442.1"/>
</dbReference>
<dbReference type="Gene3D" id="6.10.250.690">
    <property type="match status" value="1"/>
</dbReference>
<dbReference type="InterPro" id="IPR043128">
    <property type="entry name" value="Rev_trsase/Diguanyl_cyclase"/>
</dbReference>
<reference evidence="6" key="1">
    <citation type="submission" date="2022-03" db="EMBL/GenBank/DDBJ databases">
        <title>Genome Identification and Characterization of new species Bdellovibrio reynosense LBG001 sp. nov. from a Mexico soil sample.</title>
        <authorList>
            <person name="Camilli A."/>
            <person name="Ajao Y."/>
            <person name="Guo X."/>
        </authorList>
    </citation>
    <scope>NUCLEOTIDE SEQUENCE</scope>
    <source>
        <strain evidence="6">LBG001</strain>
    </source>
</reference>
<evidence type="ECO:0000259" key="4">
    <source>
        <dbReference type="PROSITE" id="PS50110"/>
    </source>
</evidence>
<dbReference type="PANTHER" id="PTHR45138">
    <property type="entry name" value="REGULATORY COMPONENTS OF SENSORY TRANSDUCTION SYSTEM"/>
    <property type="match status" value="1"/>
</dbReference>
<protein>
    <recommendedName>
        <fullName evidence="1">diguanylate cyclase</fullName>
        <ecNumber evidence="1">2.7.7.65</ecNumber>
    </recommendedName>
</protein>
<keyword evidence="3" id="KW-0597">Phosphoprotein</keyword>
<dbReference type="GO" id="GO:0052621">
    <property type="term" value="F:diguanylate cyclase activity"/>
    <property type="evidence" value="ECO:0007669"/>
    <property type="project" value="UniProtKB-EC"/>
</dbReference>
<dbReference type="SMART" id="SM00267">
    <property type="entry name" value="GGDEF"/>
    <property type="match status" value="1"/>
</dbReference>
<evidence type="ECO:0000313" key="7">
    <source>
        <dbReference type="Proteomes" id="UP000830116"/>
    </source>
</evidence>
<dbReference type="Gene3D" id="3.30.70.270">
    <property type="match status" value="1"/>
</dbReference>
<dbReference type="NCBIfam" id="TIGR00254">
    <property type="entry name" value="GGDEF"/>
    <property type="match status" value="1"/>
</dbReference>
<dbReference type="EC" id="2.7.7.65" evidence="1"/>
<keyword evidence="6" id="KW-0548">Nucleotidyltransferase</keyword>
<proteinExistence type="predicted"/>
<evidence type="ECO:0000256" key="3">
    <source>
        <dbReference type="PROSITE-ProRule" id="PRU00169"/>
    </source>
</evidence>
<dbReference type="PROSITE" id="PS50887">
    <property type="entry name" value="GGDEF"/>
    <property type="match status" value="1"/>
</dbReference>
<dbReference type="PROSITE" id="PS50110">
    <property type="entry name" value="RESPONSE_REGULATORY"/>
    <property type="match status" value="1"/>
</dbReference>
<sequence>MSFDSNSFKQPKSRRVLVIDDDKDSLEILLEPLRWEGYDARGVTSEAEAHKLVESWIPHVVILDWMAPSMAGLRVLKAMRSRLSHISCVFVSENSSTEAIIEALDSGADDYIVKPFVPLELLARIRTQLRLRDLTEQLVYANEKLKELVDTDDLTGLYNMRSLYHRLDFEMERGRRFSRDVCVVMMDMDYFKTVNDGHDHLFGSYVLSEVGKIIRANTRNIDIPARYGGDEFLMVLTETNAQGAQHFCERLRENIEKTLFKNGDDSIKLTASLGFAITIPGENISARELVRRADHALYEAKRGGRNKVCSYKPEAAPVVELKNAPQKRRKAAG</sequence>
<dbReference type="Pfam" id="PF00990">
    <property type="entry name" value="GGDEF"/>
    <property type="match status" value="1"/>
</dbReference>
<name>A0ABY4C5A8_9BACT</name>
<dbReference type="SUPFAM" id="SSF55073">
    <property type="entry name" value="Nucleotide cyclase"/>
    <property type="match status" value="1"/>
</dbReference>
<organism evidence="6 7">
    <name type="scientific">Bdellovibrio reynosensis</name>
    <dbReference type="NCBI Taxonomy" id="2835041"/>
    <lineage>
        <taxon>Bacteria</taxon>
        <taxon>Pseudomonadati</taxon>
        <taxon>Bdellovibrionota</taxon>
        <taxon>Bdellovibrionia</taxon>
        <taxon>Bdellovibrionales</taxon>
        <taxon>Pseudobdellovibrionaceae</taxon>
        <taxon>Bdellovibrio</taxon>
    </lineage>
</organism>
<keyword evidence="7" id="KW-1185">Reference proteome</keyword>
<dbReference type="InterPro" id="IPR000160">
    <property type="entry name" value="GGDEF_dom"/>
</dbReference>
<dbReference type="InterPro" id="IPR001789">
    <property type="entry name" value="Sig_transdc_resp-reg_receiver"/>
</dbReference>
<dbReference type="Proteomes" id="UP000830116">
    <property type="component" value="Chromosome"/>
</dbReference>
<dbReference type="EMBL" id="CP093442">
    <property type="protein sequence ID" value="UOF00075.1"/>
    <property type="molecule type" value="Genomic_DNA"/>
</dbReference>
<dbReference type="InterPro" id="IPR050469">
    <property type="entry name" value="Diguanylate_Cyclase"/>
</dbReference>
<evidence type="ECO:0000256" key="2">
    <source>
        <dbReference type="ARBA" id="ARBA00034247"/>
    </source>
</evidence>
<dbReference type="CDD" id="cd01949">
    <property type="entry name" value="GGDEF"/>
    <property type="match status" value="1"/>
</dbReference>
<gene>
    <name evidence="6" type="ORF">MNR06_10215</name>
</gene>
<dbReference type="CDD" id="cd17574">
    <property type="entry name" value="REC_OmpR"/>
    <property type="match status" value="1"/>
</dbReference>
<evidence type="ECO:0000256" key="1">
    <source>
        <dbReference type="ARBA" id="ARBA00012528"/>
    </source>
</evidence>